<evidence type="ECO:0000256" key="1">
    <source>
        <dbReference type="ARBA" id="ARBA00022490"/>
    </source>
</evidence>
<dbReference type="HAMAP" id="MF_00757">
    <property type="entry name" value="RNase_P_4"/>
    <property type="match status" value="1"/>
</dbReference>
<sequence length="150" mass="17149">MGNSTKNMQRGDIFSRVNFLYQAAHAALIASPRDLTLTRTYVQSLKAVAEKSVLRLDPSLKRNLCKKCYMLLVPGITCTVRVKSKRQKHVVVRCLDCGTVKRFNLDVSHRLWSQQPEAWFRSVPQYVQVMNNAQPAHEELQQLAPTSHLK</sequence>
<comment type="similarity">
    <text evidence="8">Belongs to the eukaryotic/archaeal RNase P protein component 4 family.</text>
</comment>
<dbReference type="InterPro" id="IPR007175">
    <property type="entry name" value="Rpr2/Snm1/Rpp21"/>
</dbReference>
<proteinExistence type="inferred from homology"/>
<evidence type="ECO:0000256" key="8">
    <source>
        <dbReference type="ARBA" id="ARBA00038402"/>
    </source>
</evidence>
<keyword evidence="6" id="KW-0378">Hydrolase</keyword>
<evidence type="ECO:0000256" key="3">
    <source>
        <dbReference type="ARBA" id="ARBA00022722"/>
    </source>
</evidence>
<name>A0AAD9KEV4_9ANNE</name>
<dbReference type="GO" id="GO:0005655">
    <property type="term" value="C:nucleolar ribonuclease P complex"/>
    <property type="evidence" value="ECO:0007669"/>
    <property type="project" value="TreeGrafter"/>
</dbReference>
<dbReference type="GO" id="GO:0001682">
    <property type="term" value="P:tRNA 5'-leader removal"/>
    <property type="evidence" value="ECO:0007669"/>
    <property type="project" value="InterPro"/>
</dbReference>
<dbReference type="EMBL" id="JAODUP010000006">
    <property type="protein sequence ID" value="KAK2169877.1"/>
    <property type="molecule type" value="Genomic_DNA"/>
</dbReference>
<reference evidence="9" key="1">
    <citation type="journal article" date="2023" name="Mol. Biol. Evol.">
        <title>Third-Generation Sequencing Reveals the Adaptive Role of the Epigenome in Three Deep-Sea Polychaetes.</title>
        <authorList>
            <person name="Perez M."/>
            <person name="Aroh O."/>
            <person name="Sun Y."/>
            <person name="Lan Y."/>
            <person name="Juniper S.K."/>
            <person name="Young C.R."/>
            <person name="Angers B."/>
            <person name="Qian P.Y."/>
        </authorList>
    </citation>
    <scope>NUCLEOTIDE SEQUENCE</scope>
    <source>
        <strain evidence="9">P08H-3</strain>
    </source>
</reference>
<dbReference type="Gene3D" id="6.20.50.20">
    <property type="match status" value="1"/>
</dbReference>
<evidence type="ECO:0000256" key="5">
    <source>
        <dbReference type="ARBA" id="ARBA00022759"/>
    </source>
</evidence>
<keyword evidence="10" id="KW-1185">Reference proteome</keyword>
<evidence type="ECO:0000256" key="6">
    <source>
        <dbReference type="ARBA" id="ARBA00022801"/>
    </source>
</evidence>
<protein>
    <submittedName>
        <fullName evidence="9">Uncharacterized protein</fullName>
    </submittedName>
</protein>
<dbReference type="PANTHER" id="PTHR14742:SF0">
    <property type="entry name" value="RIBONUCLEASE P PROTEIN SUBUNIT P21"/>
    <property type="match status" value="1"/>
</dbReference>
<keyword evidence="2" id="KW-0819">tRNA processing</keyword>
<dbReference type="Proteomes" id="UP001208570">
    <property type="component" value="Unassembled WGS sequence"/>
</dbReference>
<dbReference type="Pfam" id="PF04032">
    <property type="entry name" value="Rpr2"/>
    <property type="match status" value="1"/>
</dbReference>
<keyword evidence="1" id="KW-0963">Cytoplasm</keyword>
<keyword evidence="5" id="KW-0255">Endonuclease</keyword>
<comment type="caution">
    <text evidence="9">The sequence shown here is derived from an EMBL/GenBank/DDBJ whole genome shotgun (WGS) entry which is preliminary data.</text>
</comment>
<dbReference type="GO" id="GO:0046872">
    <property type="term" value="F:metal ion binding"/>
    <property type="evidence" value="ECO:0007669"/>
    <property type="project" value="UniProtKB-KW"/>
</dbReference>
<organism evidence="9 10">
    <name type="scientific">Paralvinella palmiformis</name>
    <dbReference type="NCBI Taxonomy" id="53620"/>
    <lineage>
        <taxon>Eukaryota</taxon>
        <taxon>Metazoa</taxon>
        <taxon>Spiralia</taxon>
        <taxon>Lophotrochozoa</taxon>
        <taxon>Annelida</taxon>
        <taxon>Polychaeta</taxon>
        <taxon>Sedentaria</taxon>
        <taxon>Canalipalpata</taxon>
        <taxon>Terebellida</taxon>
        <taxon>Terebelliformia</taxon>
        <taxon>Alvinellidae</taxon>
        <taxon>Paralvinella</taxon>
    </lineage>
</organism>
<evidence type="ECO:0000256" key="7">
    <source>
        <dbReference type="ARBA" id="ARBA00022833"/>
    </source>
</evidence>
<keyword evidence="4" id="KW-0479">Metal-binding</keyword>
<evidence type="ECO:0000313" key="10">
    <source>
        <dbReference type="Proteomes" id="UP001208570"/>
    </source>
</evidence>
<keyword evidence="3" id="KW-0540">Nuclease</keyword>
<gene>
    <name evidence="9" type="ORF">LSH36_6g05074</name>
</gene>
<dbReference type="AlphaFoldDB" id="A0AAD9KEV4"/>
<dbReference type="GO" id="GO:0016787">
    <property type="term" value="F:hydrolase activity"/>
    <property type="evidence" value="ECO:0007669"/>
    <property type="project" value="UniProtKB-KW"/>
</dbReference>
<dbReference type="GO" id="GO:0004519">
    <property type="term" value="F:endonuclease activity"/>
    <property type="evidence" value="ECO:0007669"/>
    <property type="project" value="UniProtKB-KW"/>
</dbReference>
<dbReference type="InterPro" id="IPR016432">
    <property type="entry name" value="RNP4"/>
</dbReference>
<evidence type="ECO:0000256" key="2">
    <source>
        <dbReference type="ARBA" id="ARBA00022694"/>
    </source>
</evidence>
<accession>A0AAD9KEV4</accession>
<keyword evidence="7" id="KW-0862">Zinc</keyword>
<evidence type="ECO:0000256" key="4">
    <source>
        <dbReference type="ARBA" id="ARBA00022723"/>
    </source>
</evidence>
<evidence type="ECO:0000313" key="9">
    <source>
        <dbReference type="EMBL" id="KAK2169877.1"/>
    </source>
</evidence>
<dbReference type="PANTHER" id="PTHR14742">
    <property type="entry name" value="RIBONUCLEASE P SUBUNIT P21"/>
    <property type="match status" value="1"/>
</dbReference>